<proteinExistence type="predicted"/>
<dbReference type="Proteomes" id="UP000176005">
    <property type="component" value="Unassembled WGS sequence"/>
</dbReference>
<sequence length="377" mass="40382">MTHELDGTSTGGPVGTRLASWRRYRGLNREGLSSLTGLELEYIVGLETGVEWMDRRSRLTELATALRLDVADLTGQPYPPRGAEHATVRAVAFHLRRSLFRRRGCETPGSRAVPVEELAERTRSAARADAAGDEHHLALTLPELIEASDCAIPATVGPGREEAERWRAQAHALAAGLLRRLGYKDLAWMLLHRASQPGTEPLPVLVEELRLLIALGLPEYALARTEQFEDAAAYSELLALAAVAQSMTGGRPEAERLLASATERAASARESALVATARAVVAFEFGDAAEAADHAGSAGQAALCSAHRSSLLLVAAAAEARQDRADQATVRLLEAEGAAPLRLRLDPFARDLVAALIDRTAAQTTAARHLAERAGVR</sequence>
<evidence type="ECO:0000313" key="1">
    <source>
        <dbReference type="EMBL" id="OEV09312.1"/>
    </source>
</evidence>
<comment type="caution">
    <text evidence="1">The sequence shown here is derived from an EMBL/GenBank/DDBJ whole genome shotgun (WGS) entry which is preliminary data.</text>
</comment>
<reference evidence="1 2" key="1">
    <citation type="journal article" date="2016" name="Front. Microbiol.">
        <title>Comparative Genomics Analysis of Streptomyces Species Reveals Their Adaptation to the Marine Environment and Their Diversity at the Genomic Level.</title>
        <authorList>
            <person name="Tian X."/>
            <person name="Zhang Z."/>
            <person name="Yang T."/>
            <person name="Chen M."/>
            <person name="Li J."/>
            <person name="Chen F."/>
            <person name="Yang J."/>
            <person name="Li W."/>
            <person name="Zhang B."/>
            <person name="Zhang Z."/>
            <person name="Wu J."/>
            <person name="Zhang C."/>
            <person name="Long L."/>
            <person name="Xiao J."/>
        </authorList>
    </citation>
    <scope>NUCLEOTIDE SEQUENCE [LARGE SCALE GENOMIC DNA]</scope>
    <source>
        <strain evidence="1 2">SCSIO 10429</strain>
    </source>
</reference>
<dbReference type="PATRIC" id="fig|518642.10.peg.4868"/>
<evidence type="ECO:0000313" key="2">
    <source>
        <dbReference type="Proteomes" id="UP000176005"/>
    </source>
</evidence>
<gene>
    <name evidence="1" type="ORF">AN218_23040</name>
</gene>
<keyword evidence="1" id="KW-0238">DNA-binding</keyword>
<protein>
    <submittedName>
        <fullName evidence="1">DNA-binding protein</fullName>
    </submittedName>
</protein>
<dbReference type="RefSeq" id="WP_070018811.1">
    <property type="nucleotide sequence ID" value="NZ_LJGW01000377.1"/>
</dbReference>
<keyword evidence="2" id="KW-1185">Reference proteome</keyword>
<dbReference type="AlphaFoldDB" id="A0A1E7KZG2"/>
<dbReference type="InterPro" id="IPR010982">
    <property type="entry name" value="Lambda_DNA-bd_dom_sf"/>
</dbReference>
<dbReference type="GO" id="GO:0003677">
    <property type="term" value="F:DNA binding"/>
    <property type="evidence" value="ECO:0007669"/>
    <property type="project" value="UniProtKB-KW"/>
</dbReference>
<organism evidence="1 2">
    <name type="scientific">Streptomyces nanshensis</name>
    <dbReference type="NCBI Taxonomy" id="518642"/>
    <lineage>
        <taxon>Bacteria</taxon>
        <taxon>Bacillati</taxon>
        <taxon>Actinomycetota</taxon>
        <taxon>Actinomycetes</taxon>
        <taxon>Kitasatosporales</taxon>
        <taxon>Streptomycetaceae</taxon>
        <taxon>Streptomyces</taxon>
    </lineage>
</organism>
<dbReference type="Gene3D" id="1.10.260.40">
    <property type="entry name" value="lambda repressor-like DNA-binding domains"/>
    <property type="match status" value="1"/>
</dbReference>
<accession>A0A1E7KZG2</accession>
<dbReference type="EMBL" id="LJGW01000377">
    <property type="protein sequence ID" value="OEV09312.1"/>
    <property type="molecule type" value="Genomic_DNA"/>
</dbReference>
<name>A0A1E7KZG2_9ACTN</name>
<dbReference type="SUPFAM" id="SSF47413">
    <property type="entry name" value="lambda repressor-like DNA-binding domains"/>
    <property type="match status" value="1"/>
</dbReference>